<gene>
    <name evidence="1" type="ORF">HFM93_08850</name>
</gene>
<name>A0ABX2GZQ9_9FIRM</name>
<keyword evidence="2" id="KW-1185">Reference proteome</keyword>
<accession>A0ABX2GZQ9</accession>
<evidence type="ECO:0000313" key="1">
    <source>
        <dbReference type="EMBL" id="NSG30382.1"/>
    </source>
</evidence>
<evidence type="ECO:0000313" key="2">
    <source>
        <dbReference type="Proteomes" id="UP000821846"/>
    </source>
</evidence>
<dbReference type="EMBL" id="JAAWUZ010000029">
    <property type="protein sequence ID" value="NSG30382.1"/>
    <property type="molecule type" value="Genomic_DNA"/>
</dbReference>
<organism evidence="1 2">
    <name type="scientific">Faecalicatena fissicatena</name>
    <dbReference type="NCBI Taxonomy" id="290055"/>
    <lineage>
        <taxon>Bacteria</taxon>
        <taxon>Bacillati</taxon>
        <taxon>Bacillota</taxon>
        <taxon>Clostridia</taxon>
        <taxon>Lachnospirales</taxon>
        <taxon>Lachnospiraceae</taxon>
        <taxon>Faecalicatena</taxon>
    </lineage>
</organism>
<sequence length="70" mass="8158">MQKAKDYPDHANSDAYLIGKARYKDHDEEKAAAFEKQYGGEGKEISFDLMNCLINYEVQEIIEQMERILN</sequence>
<protein>
    <submittedName>
        <fullName evidence="1">Uncharacterized protein</fullName>
    </submittedName>
</protein>
<dbReference type="Proteomes" id="UP000821846">
    <property type="component" value="Unassembled WGS sequence"/>
</dbReference>
<comment type="caution">
    <text evidence="1">The sequence shown here is derived from an EMBL/GenBank/DDBJ whole genome shotgun (WGS) entry which is preliminary data.</text>
</comment>
<reference evidence="1 2" key="1">
    <citation type="journal article" date="2020" name="Cell Host Microbe">
        <title>Functional and Genomic Variation between Human-Derived Isolates of Lachnospiraceae Reveals Inter- and Intra-Species Diversity.</title>
        <authorList>
            <person name="Sorbara M.T."/>
            <person name="Littmann E.R."/>
            <person name="Fontana E."/>
            <person name="Moody T.U."/>
            <person name="Kohout C.E."/>
            <person name="Gjonbalaj M."/>
            <person name="Eaton V."/>
            <person name="Seok R."/>
            <person name="Leiner I.M."/>
            <person name="Pamer E.G."/>
        </authorList>
    </citation>
    <scope>NUCLEOTIDE SEQUENCE [LARGE SCALE GENOMIC DNA]</scope>
    <source>
        <strain evidence="1 2">MSK.14.16</strain>
    </source>
</reference>
<proteinExistence type="predicted"/>